<name>A0A9N9NUD9_9GLOM</name>
<protein>
    <submittedName>
        <fullName evidence="1">13114_t:CDS:1</fullName>
    </submittedName>
</protein>
<sequence length="88" mass="10778">QYTKQHIIQQSITRYKEMKKVIYYQISITKHEEEEEKKIYHQILVTIHKDTEKLVYYQIPEIAKAKAMFERDKLIKKESETVVYMLPE</sequence>
<dbReference type="EMBL" id="CAJVPY010018031">
    <property type="protein sequence ID" value="CAG8764962.1"/>
    <property type="molecule type" value="Genomic_DNA"/>
</dbReference>
<proteinExistence type="predicted"/>
<accession>A0A9N9NUD9</accession>
<keyword evidence="2" id="KW-1185">Reference proteome</keyword>
<reference evidence="1" key="1">
    <citation type="submission" date="2021-06" db="EMBL/GenBank/DDBJ databases">
        <authorList>
            <person name="Kallberg Y."/>
            <person name="Tangrot J."/>
            <person name="Rosling A."/>
        </authorList>
    </citation>
    <scope>NUCLEOTIDE SEQUENCE</scope>
    <source>
        <strain evidence="1">MA453B</strain>
    </source>
</reference>
<evidence type="ECO:0000313" key="1">
    <source>
        <dbReference type="EMBL" id="CAG8764962.1"/>
    </source>
</evidence>
<feature type="non-terminal residue" evidence="1">
    <location>
        <position position="1"/>
    </location>
</feature>
<dbReference type="OrthoDB" id="2391959at2759"/>
<gene>
    <name evidence="1" type="ORF">DERYTH_LOCUS18157</name>
</gene>
<evidence type="ECO:0000313" key="2">
    <source>
        <dbReference type="Proteomes" id="UP000789405"/>
    </source>
</evidence>
<organism evidence="1 2">
    <name type="scientific">Dentiscutata erythropus</name>
    <dbReference type="NCBI Taxonomy" id="1348616"/>
    <lineage>
        <taxon>Eukaryota</taxon>
        <taxon>Fungi</taxon>
        <taxon>Fungi incertae sedis</taxon>
        <taxon>Mucoromycota</taxon>
        <taxon>Glomeromycotina</taxon>
        <taxon>Glomeromycetes</taxon>
        <taxon>Diversisporales</taxon>
        <taxon>Gigasporaceae</taxon>
        <taxon>Dentiscutata</taxon>
    </lineage>
</organism>
<dbReference type="AlphaFoldDB" id="A0A9N9NUD9"/>
<dbReference type="Proteomes" id="UP000789405">
    <property type="component" value="Unassembled WGS sequence"/>
</dbReference>
<comment type="caution">
    <text evidence="1">The sequence shown here is derived from an EMBL/GenBank/DDBJ whole genome shotgun (WGS) entry which is preliminary data.</text>
</comment>